<feature type="transmembrane region" description="Helical" evidence="6">
    <location>
        <begin position="310"/>
        <end position="330"/>
    </location>
</feature>
<evidence type="ECO:0000313" key="7">
    <source>
        <dbReference type="Proteomes" id="UP000694867"/>
    </source>
</evidence>
<dbReference type="InterPro" id="IPR011701">
    <property type="entry name" value="MFS"/>
</dbReference>
<keyword evidence="7" id="KW-1185">Reference proteome</keyword>
<keyword evidence="2 6" id="KW-0812">Transmembrane</keyword>
<evidence type="ECO:0000313" key="8">
    <source>
        <dbReference type="RefSeq" id="XP_003739923.1"/>
    </source>
</evidence>
<gene>
    <name evidence="8" type="primary">LOC100897472</name>
</gene>
<dbReference type="Gene3D" id="1.20.1250.20">
    <property type="entry name" value="MFS general substrate transporter like domains"/>
    <property type="match status" value="1"/>
</dbReference>
<evidence type="ECO:0000256" key="3">
    <source>
        <dbReference type="ARBA" id="ARBA00022989"/>
    </source>
</evidence>
<name>A0AAJ6QPX7_9ACAR</name>
<dbReference type="InterPro" id="IPR036259">
    <property type="entry name" value="MFS_trans_sf"/>
</dbReference>
<feature type="transmembrane region" description="Helical" evidence="6">
    <location>
        <begin position="436"/>
        <end position="462"/>
    </location>
</feature>
<feature type="transmembrane region" description="Helical" evidence="6">
    <location>
        <begin position="381"/>
        <end position="399"/>
    </location>
</feature>
<reference evidence="8" key="1">
    <citation type="submission" date="2025-08" db="UniProtKB">
        <authorList>
            <consortium name="RefSeq"/>
        </authorList>
    </citation>
    <scope>IDENTIFICATION</scope>
</reference>
<comment type="subcellular location">
    <subcellularLocation>
        <location evidence="1">Membrane</location>
        <topology evidence="1">Multi-pass membrane protein</topology>
    </subcellularLocation>
</comment>
<feature type="transmembrane region" description="Helical" evidence="6">
    <location>
        <begin position="244"/>
        <end position="266"/>
    </location>
</feature>
<protein>
    <submittedName>
        <fullName evidence="8">Uncharacterized protein LOC100897472</fullName>
    </submittedName>
</protein>
<feature type="transmembrane region" description="Helical" evidence="6">
    <location>
        <begin position="150"/>
        <end position="171"/>
    </location>
</feature>
<feature type="transmembrane region" description="Helical" evidence="6">
    <location>
        <begin position="468"/>
        <end position="492"/>
    </location>
</feature>
<dbReference type="GO" id="GO:0022857">
    <property type="term" value="F:transmembrane transporter activity"/>
    <property type="evidence" value="ECO:0007669"/>
    <property type="project" value="InterPro"/>
</dbReference>
<dbReference type="AlphaFoldDB" id="A0AAJ6QPX7"/>
<dbReference type="GO" id="GO:0016020">
    <property type="term" value="C:membrane"/>
    <property type="evidence" value="ECO:0007669"/>
    <property type="project" value="UniProtKB-SubCell"/>
</dbReference>
<dbReference type="Proteomes" id="UP000694867">
    <property type="component" value="Unplaced"/>
</dbReference>
<evidence type="ECO:0000256" key="2">
    <source>
        <dbReference type="ARBA" id="ARBA00022692"/>
    </source>
</evidence>
<feature type="compositionally biased region" description="Polar residues" evidence="5">
    <location>
        <begin position="1"/>
        <end position="13"/>
    </location>
</feature>
<dbReference type="PANTHER" id="PTHR23507">
    <property type="entry name" value="ZGC:174356"/>
    <property type="match status" value="1"/>
</dbReference>
<dbReference type="RefSeq" id="XP_003739923.1">
    <property type="nucleotide sequence ID" value="XM_003739875.1"/>
</dbReference>
<evidence type="ECO:0000256" key="1">
    <source>
        <dbReference type="ARBA" id="ARBA00004141"/>
    </source>
</evidence>
<organism evidence="7 8">
    <name type="scientific">Galendromus occidentalis</name>
    <name type="common">western predatory mite</name>
    <dbReference type="NCBI Taxonomy" id="34638"/>
    <lineage>
        <taxon>Eukaryota</taxon>
        <taxon>Metazoa</taxon>
        <taxon>Ecdysozoa</taxon>
        <taxon>Arthropoda</taxon>
        <taxon>Chelicerata</taxon>
        <taxon>Arachnida</taxon>
        <taxon>Acari</taxon>
        <taxon>Parasitiformes</taxon>
        <taxon>Mesostigmata</taxon>
        <taxon>Gamasina</taxon>
        <taxon>Phytoseioidea</taxon>
        <taxon>Phytoseiidae</taxon>
        <taxon>Typhlodrominae</taxon>
        <taxon>Galendromus</taxon>
    </lineage>
</organism>
<dbReference type="KEGG" id="goe:100897472"/>
<feature type="transmembrane region" description="Helical" evidence="6">
    <location>
        <begin position="217"/>
        <end position="238"/>
    </location>
</feature>
<evidence type="ECO:0000256" key="6">
    <source>
        <dbReference type="SAM" id="Phobius"/>
    </source>
</evidence>
<feature type="transmembrane region" description="Helical" evidence="6">
    <location>
        <begin position="405"/>
        <end position="424"/>
    </location>
</feature>
<dbReference type="Pfam" id="PF07690">
    <property type="entry name" value="MFS_1"/>
    <property type="match status" value="1"/>
</dbReference>
<dbReference type="SUPFAM" id="SSF103473">
    <property type="entry name" value="MFS general substrate transporter"/>
    <property type="match status" value="1"/>
</dbReference>
<proteinExistence type="predicted"/>
<evidence type="ECO:0000256" key="4">
    <source>
        <dbReference type="ARBA" id="ARBA00023136"/>
    </source>
</evidence>
<feature type="transmembrane region" description="Helical" evidence="6">
    <location>
        <begin position="58"/>
        <end position="76"/>
    </location>
</feature>
<sequence length="516" mass="56996">MSESGDGNDNRGSIQAEAPRGHDVPDGSHQTFALSDPEAIREAELSQRYGKMNIFQKHLMEIIFMFFMFSSTIITTPRTQIFLEKACVLNLHLNDSICDRITNVINHDYYVAAARITKTTALARDIVSSIPGAICSVIAGQYMTRYGAKLPLILAVLGSLVSLTADLYTFIQRDIPLYVNIFTAIPQALTGGIIVFMTAIFSSVTWTCPSEERKERFLMIQFFIFLPMLLGTFLGGYVEKHSGVACLAALIFFGFAVSLAMLLWLYEDTAVSESARKETLLEAWRHSTSLETFKMSYSFLKRKRPGHAKIQIISMVFCLILGVIAFTGTADLDQLYVTQTFGWSSDLYGVLKAVVMLITFVLSIPSMLILTKVFKFSDPMLVTLGFASVALKAALMSVLSLGVSMFIIPSIVGLPFIVGLTAVRSHISRLLEVHEVAVVFALISACESLVPAIADIGVTAIYNSTLDFFPGLVYLVEGVVFLIPMAVAFMCYRWTQVEGYPNYKNLNDEVKAGEES</sequence>
<feature type="transmembrane region" description="Helical" evidence="6">
    <location>
        <begin position="350"/>
        <end position="369"/>
    </location>
</feature>
<dbReference type="PANTHER" id="PTHR23507:SF1">
    <property type="entry name" value="FI18259P1-RELATED"/>
    <property type="match status" value="1"/>
</dbReference>
<accession>A0AAJ6QPX7</accession>
<keyword evidence="3 6" id="KW-1133">Transmembrane helix</keyword>
<keyword evidence="4 6" id="KW-0472">Membrane</keyword>
<feature type="transmembrane region" description="Helical" evidence="6">
    <location>
        <begin position="177"/>
        <end position="205"/>
    </location>
</feature>
<evidence type="ECO:0000256" key="5">
    <source>
        <dbReference type="SAM" id="MobiDB-lite"/>
    </source>
</evidence>
<feature type="region of interest" description="Disordered" evidence="5">
    <location>
        <begin position="1"/>
        <end position="33"/>
    </location>
</feature>
<dbReference type="GeneID" id="100897472"/>